<evidence type="ECO:0008006" key="4">
    <source>
        <dbReference type="Google" id="ProtNLM"/>
    </source>
</evidence>
<keyword evidence="1" id="KW-0812">Transmembrane</keyword>
<dbReference type="GeneID" id="94830073"/>
<gene>
    <name evidence="2" type="ORF">TRFO_10298</name>
</gene>
<feature type="transmembrane region" description="Helical" evidence="1">
    <location>
        <begin position="248"/>
        <end position="270"/>
    </location>
</feature>
<keyword evidence="3" id="KW-1185">Reference proteome</keyword>
<organism evidence="2 3">
    <name type="scientific">Tritrichomonas foetus</name>
    <dbReference type="NCBI Taxonomy" id="1144522"/>
    <lineage>
        <taxon>Eukaryota</taxon>
        <taxon>Metamonada</taxon>
        <taxon>Parabasalia</taxon>
        <taxon>Tritrichomonadida</taxon>
        <taxon>Tritrichomonadidae</taxon>
        <taxon>Tritrichomonas</taxon>
    </lineage>
</organism>
<dbReference type="AlphaFoldDB" id="A0A1J4JCA8"/>
<comment type="caution">
    <text evidence="2">The sequence shown here is derived from an EMBL/GenBank/DDBJ whole genome shotgun (WGS) entry which is preliminary data.</text>
</comment>
<proteinExistence type="predicted"/>
<protein>
    <recommendedName>
        <fullName evidence="4">Transmembrane protein</fullName>
    </recommendedName>
</protein>
<name>A0A1J4JCA8_9EUKA</name>
<dbReference type="VEuPathDB" id="TrichDB:TRFO_10298"/>
<evidence type="ECO:0000313" key="2">
    <source>
        <dbReference type="EMBL" id="OHS95887.1"/>
    </source>
</evidence>
<dbReference type="EMBL" id="MLAK01001215">
    <property type="protein sequence ID" value="OHS95887.1"/>
    <property type="molecule type" value="Genomic_DNA"/>
</dbReference>
<evidence type="ECO:0000313" key="3">
    <source>
        <dbReference type="Proteomes" id="UP000179807"/>
    </source>
</evidence>
<keyword evidence="1" id="KW-0472">Membrane</keyword>
<dbReference type="Proteomes" id="UP000179807">
    <property type="component" value="Unassembled WGS sequence"/>
</dbReference>
<keyword evidence="1" id="KW-1133">Transmembrane helix</keyword>
<dbReference type="RefSeq" id="XP_068349024.1">
    <property type="nucleotide sequence ID" value="XM_068495369.1"/>
</dbReference>
<evidence type="ECO:0000256" key="1">
    <source>
        <dbReference type="SAM" id="Phobius"/>
    </source>
</evidence>
<reference evidence="2" key="1">
    <citation type="submission" date="2016-10" db="EMBL/GenBank/DDBJ databases">
        <authorList>
            <person name="Benchimol M."/>
            <person name="Almeida L.G."/>
            <person name="Vasconcelos A.T."/>
            <person name="Perreira-Neves A."/>
            <person name="Rosa I.A."/>
            <person name="Tasca T."/>
            <person name="Bogo M.R."/>
            <person name="de Souza W."/>
        </authorList>
    </citation>
    <scope>NUCLEOTIDE SEQUENCE [LARGE SCALE GENOMIC DNA]</scope>
    <source>
        <strain evidence="2">K</strain>
    </source>
</reference>
<sequence length="286" mass="32187">MLLTTFVFLGASYISFPERVQTQTFSGKSGEQLEIFTPSIHFVAAVTYFDPQKTSIFVASPSQSPLENIGSDRAFYFPYGNSKIVLNFIKDSEVVINFAAIPSTACRSGIEVIINESHKLDIVASENLVDRCYFFAYPSDKHRFKVVENRLKQGTKLCTFHDYVNDNPYSCYTVGSSTSTAYEPGGGSSAPWIFRLTTGSETDISPTNSIHVDLLATIKKEEYRPVEPFIGQPKRFNQPVVDKYYKKWWIPVVGAISPLFLLISWVVTFVKLLSKRPINKEDEIAP</sequence>
<accession>A0A1J4JCA8</accession>